<protein>
    <submittedName>
        <fullName evidence="1">Uncharacterized protein</fullName>
    </submittedName>
</protein>
<evidence type="ECO:0000313" key="1">
    <source>
        <dbReference type="EMBL" id="CAI6338797.1"/>
    </source>
</evidence>
<dbReference type="AlphaFoldDB" id="A0A9W4XY03"/>
<evidence type="ECO:0000313" key="2">
    <source>
        <dbReference type="Proteomes" id="UP001152607"/>
    </source>
</evidence>
<proteinExistence type="predicted"/>
<organism evidence="1 2">
    <name type="scientific">Periconia digitata</name>
    <dbReference type="NCBI Taxonomy" id="1303443"/>
    <lineage>
        <taxon>Eukaryota</taxon>
        <taxon>Fungi</taxon>
        <taxon>Dikarya</taxon>
        <taxon>Ascomycota</taxon>
        <taxon>Pezizomycotina</taxon>
        <taxon>Dothideomycetes</taxon>
        <taxon>Pleosporomycetidae</taxon>
        <taxon>Pleosporales</taxon>
        <taxon>Massarineae</taxon>
        <taxon>Periconiaceae</taxon>
        <taxon>Periconia</taxon>
    </lineage>
</organism>
<sequence>MPDSELKSTKKSKFRPRDTVTSWRLYVPLIFGKVTSLQSSMLIPSNNWSRRTIDIWMTPLSGADALSTACATSSTSVTSPRMSCTVQPMLSTSLVKSASCCPLPALRDRKIRCFAPCSTIHTETARPNPPSPPMRRYEESPSSLVWTFFMAFTSRTRAFPDESRSSSTILPICLPCCMYRNASSTAGASNVRSTLIGWKWPWAKQSMVYFSILLLISGRSCLICSTSKQQ</sequence>
<dbReference type="Proteomes" id="UP001152607">
    <property type="component" value="Unassembled WGS sequence"/>
</dbReference>
<reference evidence="1" key="1">
    <citation type="submission" date="2023-01" db="EMBL/GenBank/DDBJ databases">
        <authorList>
            <person name="Van Ghelder C."/>
            <person name="Rancurel C."/>
        </authorList>
    </citation>
    <scope>NUCLEOTIDE SEQUENCE</scope>
    <source>
        <strain evidence="1">CNCM I-4278</strain>
    </source>
</reference>
<gene>
    <name evidence="1" type="ORF">PDIGIT_LOCUS11932</name>
</gene>
<accession>A0A9W4XY03</accession>
<keyword evidence="2" id="KW-1185">Reference proteome</keyword>
<name>A0A9W4XY03_9PLEO</name>
<dbReference type="EMBL" id="CAOQHR010000008">
    <property type="protein sequence ID" value="CAI6338797.1"/>
    <property type="molecule type" value="Genomic_DNA"/>
</dbReference>
<comment type="caution">
    <text evidence="1">The sequence shown here is derived from an EMBL/GenBank/DDBJ whole genome shotgun (WGS) entry which is preliminary data.</text>
</comment>